<dbReference type="NCBIfam" id="TIGR00045">
    <property type="entry name" value="glycerate kinase"/>
    <property type="match status" value="1"/>
</dbReference>
<dbReference type="AlphaFoldDB" id="A0A5D4MDU8"/>
<dbReference type="Gene3D" id="3.40.50.10350">
    <property type="entry name" value="Glycerate kinase, domain 1"/>
    <property type="match status" value="1"/>
</dbReference>
<proteinExistence type="inferred from homology"/>
<name>A0A5D4MDU8_9BACI</name>
<dbReference type="SUPFAM" id="SSF110738">
    <property type="entry name" value="Glycerate kinase I"/>
    <property type="match status" value="1"/>
</dbReference>
<dbReference type="InterPro" id="IPR018193">
    <property type="entry name" value="Glyc_kinase_flavodox-like_fold"/>
</dbReference>
<evidence type="ECO:0000256" key="3">
    <source>
        <dbReference type="ARBA" id="ARBA00022777"/>
    </source>
</evidence>
<dbReference type="Pfam" id="PF02595">
    <property type="entry name" value="Gly_kinase"/>
    <property type="match status" value="1"/>
</dbReference>
<dbReference type="GO" id="GO:0031388">
    <property type="term" value="P:organic acid phosphorylation"/>
    <property type="evidence" value="ECO:0007669"/>
    <property type="project" value="UniProtKB-UniRule"/>
</dbReference>
<evidence type="ECO:0000313" key="6">
    <source>
        <dbReference type="Proteomes" id="UP000325182"/>
    </source>
</evidence>
<dbReference type="GO" id="GO:0008887">
    <property type="term" value="F:glycerate kinase activity"/>
    <property type="evidence" value="ECO:0007669"/>
    <property type="project" value="UniProtKB-UniRule"/>
</dbReference>
<dbReference type="Gene3D" id="3.90.1510.10">
    <property type="entry name" value="Glycerate kinase, domain 2"/>
    <property type="match status" value="1"/>
</dbReference>
<dbReference type="InterPro" id="IPR018197">
    <property type="entry name" value="Glycerate_kinase_RE-like"/>
</dbReference>
<dbReference type="PIRSF" id="PIRSF006078">
    <property type="entry name" value="GlxK"/>
    <property type="match status" value="1"/>
</dbReference>
<evidence type="ECO:0000256" key="1">
    <source>
        <dbReference type="ARBA" id="ARBA00006284"/>
    </source>
</evidence>
<evidence type="ECO:0000313" key="5">
    <source>
        <dbReference type="EMBL" id="TYR99852.1"/>
    </source>
</evidence>
<dbReference type="PANTHER" id="PTHR21599:SF0">
    <property type="entry name" value="GLYCERATE KINASE"/>
    <property type="match status" value="1"/>
</dbReference>
<keyword evidence="3 4" id="KW-0418">Kinase</keyword>
<evidence type="ECO:0000256" key="4">
    <source>
        <dbReference type="PIRNR" id="PIRNR006078"/>
    </source>
</evidence>
<keyword evidence="2 4" id="KW-0808">Transferase</keyword>
<comment type="caution">
    <text evidence="5">The sequence shown here is derived from an EMBL/GenBank/DDBJ whole genome shotgun (WGS) entry which is preliminary data.</text>
</comment>
<gene>
    <name evidence="5" type="ORF">FZC84_08535</name>
</gene>
<evidence type="ECO:0000256" key="2">
    <source>
        <dbReference type="ARBA" id="ARBA00022679"/>
    </source>
</evidence>
<reference evidence="5 6" key="1">
    <citation type="submission" date="2019-08" db="EMBL/GenBank/DDBJ databases">
        <title>Bacillus genomes from the desert of Cuatro Cienegas, Coahuila.</title>
        <authorList>
            <person name="Olmedo-Alvarez G."/>
        </authorList>
    </citation>
    <scope>NUCLEOTIDE SEQUENCE [LARGE SCALE GENOMIC DNA]</scope>
    <source>
        <strain evidence="5 6">CH128b_4D</strain>
    </source>
</reference>
<sequence length="378" mass="39170">MKIVAAPDSFKESMTAMEVCDAIEKGFQKIFPEASVHKMPIADGGEGTVHSLIRATKGGIVDLEVTGPAGKPVNAYYGILGDDRTAVIEMAAASGLQHVPIKDRNPLTATSFGTGELIRDAIARGVDKIILGLGGSATNDGGAGMAAALGVDFFNDNGETFIPVGGTLDRIASISMSSLQSSLKGIKFVVACDVDNPLTGPQGASHVYGPQKGATPEIAGLLDANLRHFGQKLSEAAKIDAAAFPGAGAAGGMGAGAKGFLKAHFRPGVELVLDTVQFEEAVSDADLVITGEGKIDGQSIHGKAPIGVARCAKKYNKPVIAIAGELGKDFEKIYDHGIDSAFSIITGVMSLEDAFRKGPENVEKTAENIARLLNIKRL</sequence>
<dbReference type="InterPro" id="IPR004381">
    <property type="entry name" value="Glycerate_kinase"/>
</dbReference>
<organism evidence="5 6">
    <name type="scientific">Rossellomorea vietnamensis</name>
    <dbReference type="NCBI Taxonomy" id="218284"/>
    <lineage>
        <taxon>Bacteria</taxon>
        <taxon>Bacillati</taxon>
        <taxon>Bacillota</taxon>
        <taxon>Bacilli</taxon>
        <taxon>Bacillales</taxon>
        <taxon>Bacillaceae</taxon>
        <taxon>Rossellomorea</taxon>
    </lineage>
</organism>
<accession>A0A5D4MDU8</accession>
<dbReference type="Proteomes" id="UP000325182">
    <property type="component" value="Unassembled WGS sequence"/>
</dbReference>
<dbReference type="RefSeq" id="WP_148953589.1">
    <property type="nucleotide sequence ID" value="NZ_VTEG01000004.1"/>
</dbReference>
<dbReference type="PANTHER" id="PTHR21599">
    <property type="entry name" value="GLYCERATE KINASE"/>
    <property type="match status" value="1"/>
</dbReference>
<dbReference type="InterPro" id="IPR036129">
    <property type="entry name" value="Glycerate_kinase_sf"/>
</dbReference>
<protein>
    <submittedName>
        <fullName evidence="5">Glycerate kinase</fullName>
    </submittedName>
</protein>
<dbReference type="EMBL" id="VTEG01000004">
    <property type="protein sequence ID" value="TYR99852.1"/>
    <property type="molecule type" value="Genomic_DNA"/>
</dbReference>
<comment type="similarity">
    <text evidence="1 4">Belongs to the glycerate kinase type-1 family.</text>
</comment>